<dbReference type="Proteomes" id="UP000478052">
    <property type="component" value="Unassembled WGS sequence"/>
</dbReference>
<evidence type="ECO:0000256" key="1">
    <source>
        <dbReference type="SAM" id="MobiDB-lite"/>
    </source>
</evidence>
<reference evidence="2 3" key="1">
    <citation type="submission" date="2019-08" db="EMBL/GenBank/DDBJ databases">
        <title>Whole genome of Aphis craccivora.</title>
        <authorList>
            <person name="Voronova N.V."/>
            <person name="Shulinski R.S."/>
            <person name="Bandarenka Y.V."/>
            <person name="Zhorov D.G."/>
            <person name="Warner D."/>
        </authorList>
    </citation>
    <scope>NUCLEOTIDE SEQUENCE [LARGE SCALE GENOMIC DNA]</scope>
    <source>
        <strain evidence="2">180601</strain>
        <tissue evidence="2">Whole Body</tissue>
    </source>
</reference>
<dbReference type="PIRSF" id="PIRSF500176">
    <property type="entry name" value="L_ASNase"/>
    <property type="match status" value="1"/>
</dbReference>
<name>A0A6G0YZT5_APHCR</name>
<dbReference type="InterPro" id="IPR036152">
    <property type="entry name" value="Asp/glu_Ase-like_sf"/>
</dbReference>
<evidence type="ECO:0000313" key="3">
    <source>
        <dbReference type="Proteomes" id="UP000478052"/>
    </source>
</evidence>
<protein>
    <submittedName>
        <fullName evidence="2">L-asparaginase</fullName>
    </submittedName>
</protein>
<proteinExistence type="predicted"/>
<dbReference type="SUPFAM" id="SSF53774">
    <property type="entry name" value="Glutaminase/Asparaginase"/>
    <property type="match status" value="1"/>
</dbReference>
<feature type="compositionally biased region" description="Polar residues" evidence="1">
    <location>
        <begin position="49"/>
        <end position="65"/>
    </location>
</feature>
<dbReference type="EMBL" id="VUJU01001876">
    <property type="protein sequence ID" value="KAF0763473.1"/>
    <property type="molecule type" value="Genomic_DNA"/>
</dbReference>
<sequence length="130" mass="14417">MDQNPQQKSQVNGDIVKGVEAITISVSADKNGTDGVTEQRPYVIPSPSHLGSTPSQSYLGSTPPQSFRRRCDSMTANEDGDQNESKVLVIYTGGTIGMIRNDDNSKRIKIIISRCDILFYYQTEKIFINE</sequence>
<dbReference type="AlphaFoldDB" id="A0A6G0YZT5"/>
<dbReference type="OrthoDB" id="8196757at2759"/>
<dbReference type="InterPro" id="IPR006034">
    <property type="entry name" value="Asparaginase/glutaminase-like"/>
</dbReference>
<dbReference type="PIRSF" id="PIRSF001220">
    <property type="entry name" value="L-ASNase_gatD"/>
    <property type="match status" value="1"/>
</dbReference>
<organism evidence="2 3">
    <name type="scientific">Aphis craccivora</name>
    <name type="common">Cowpea aphid</name>
    <dbReference type="NCBI Taxonomy" id="307492"/>
    <lineage>
        <taxon>Eukaryota</taxon>
        <taxon>Metazoa</taxon>
        <taxon>Ecdysozoa</taxon>
        <taxon>Arthropoda</taxon>
        <taxon>Hexapoda</taxon>
        <taxon>Insecta</taxon>
        <taxon>Pterygota</taxon>
        <taxon>Neoptera</taxon>
        <taxon>Paraneoptera</taxon>
        <taxon>Hemiptera</taxon>
        <taxon>Sternorrhyncha</taxon>
        <taxon>Aphidomorpha</taxon>
        <taxon>Aphidoidea</taxon>
        <taxon>Aphididae</taxon>
        <taxon>Aphidini</taxon>
        <taxon>Aphis</taxon>
        <taxon>Aphis</taxon>
    </lineage>
</organism>
<evidence type="ECO:0000313" key="2">
    <source>
        <dbReference type="EMBL" id="KAF0763473.1"/>
    </source>
</evidence>
<dbReference type="InterPro" id="IPR037152">
    <property type="entry name" value="L-asparaginase_N_sf"/>
</dbReference>
<gene>
    <name evidence="2" type="ORF">FWK35_00011179</name>
</gene>
<feature type="region of interest" description="Disordered" evidence="1">
    <location>
        <begin position="27"/>
        <end position="66"/>
    </location>
</feature>
<dbReference type="Gene3D" id="3.40.50.1170">
    <property type="entry name" value="L-asparaginase, N-terminal domain"/>
    <property type="match status" value="1"/>
</dbReference>
<keyword evidence="3" id="KW-1185">Reference proteome</keyword>
<comment type="caution">
    <text evidence="2">The sequence shown here is derived from an EMBL/GenBank/DDBJ whole genome shotgun (WGS) entry which is preliminary data.</text>
</comment>
<feature type="compositionally biased region" description="Polar residues" evidence="1">
    <location>
        <begin position="27"/>
        <end position="36"/>
    </location>
</feature>
<accession>A0A6G0YZT5</accession>